<proteinExistence type="predicted"/>
<accession>A0A9P0Z2M3</accession>
<dbReference type="Proteomes" id="UP001152484">
    <property type="component" value="Unassembled WGS sequence"/>
</dbReference>
<evidence type="ECO:0000313" key="2">
    <source>
        <dbReference type="EMBL" id="CAH9083672.1"/>
    </source>
</evidence>
<comment type="caution">
    <text evidence="2">The sequence shown here is derived from an EMBL/GenBank/DDBJ whole genome shotgun (WGS) entry which is preliminary data.</text>
</comment>
<name>A0A9P0Z2M3_CUSEU</name>
<evidence type="ECO:0000313" key="3">
    <source>
        <dbReference type="Proteomes" id="UP001152484"/>
    </source>
</evidence>
<dbReference type="EMBL" id="CAMAPE010000017">
    <property type="protein sequence ID" value="CAH9083672.1"/>
    <property type="molecule type" value="Genomic_DNA"/>
</dbReference>
<evidence type="ECO:0000256" key="1">
    <source>
        <dbReference type="SAM" id="MobiDB-lite"/>
    </source>
</evidence>
<feature type="non-terminal residue" evidence="2">
    <location>
        <position position="1"/>
    </location>
</feature>
<organism evidence="2 3">
    <name type="scientific">Cuscuta europaea</name>
    <name type="common">European dodder</name>
    <dbReference type="NCBI Taxonomy" id="41803"/>
    <lineage>
        <taxon>Eukaryota</taxon>
        <taxon>Viridiplantae</taxon>
        <taxon>Streptophyta</taxon>
        <taxon>Embryophyta</taxon>
        <taxon>Tracheophyta</taxon>
        <taxon>Spermatophyta</taxon>
        <taxon>Magnoliopsida</taxon>
        <taxon>eudicotyledons</taxon>
        <taxon>Gunneridae</taxon>
        <taxon>Pentapetalae</taxon>
        <taxon>asterids</taxon>
        <taxon>lamiids</taxon>
        <taxon>Solanales</taxon>
        <taxon>Convolvulaceae</taxon>
        <taxon>Cuscuteae</taxon>
        <taxon>Cuscuta</taxon>
        <taxon>Cuscuta subgen. Cuscuta</taxon>
    </lineage>
</organism>
<keyword evidence="3" id="KW-1185">Reference proteome</keyword>
<sequence>MFEDEEEDNSVKLFFEEYMKKFVTAQDVTHEVTNHCDFHTETHQPFDLPLVSTTEEGKEKISHDDGANGVGLGIEDELGKDNHELQESDSKVDDLHDEEVSLHIQDYSSYDSPVYSITWQIWQRSKVSVKKDFISRVLENPKMANLENAVISENVVQNDVNDIPQNNVNSVSVTNCGDTSEYV</sequence>
<feature type="region of interest" description="Disordered" evidence="1">
    <location>
        <begin position="54"/>
        <end position="75"/>
    </location>
</feature>
<gene>
    <name evidence="2" type="ORF">CEURO_LOCUS8709</name>
</gene>
<reference evidence="2" key="1">
    <citation type="submission" date="2022-07" db="EMBL/GenBank/DDBJ databases">
        <authorList>
            <person name="Macas J."/>
            <person name="Novak P."/>
            <person name="Neumann P."/>
        </authorList>
    </citation>
    <scope>NUCLEOTIDE SEQUENCE</scope>
</reference>
<dbReference type="AlphaFoldDB" id="A0A9P0Z2M3"/>
<feature type="compositionally biased region" description="Basic and acidic residues" evidence="1">
    <location>
        <begin position="55"/>
        <end position="66"/>
    </location>
</feature>
<protein>
    <submittedName>
        <fullName evidence="2">Uncharacterized protein</fullName>
    </submittedName>
</protein>